<protein>
    <submittedName>
        <fullName evidence="2">Uncharacterized protein</fullName>
    </submittedName>
</protein>
<sequence>MTLKDLAKEIEIIKSNHLAHMAEDIDRVEKKVEKMDARVWAILLLLVGAVVLPAVVEFVQKIG</sequence>
<name>A0A6J7X0L9_9CAUD</name>
<gene>
    <name evidence="2" type="ORF">UFOVP389_22</name>
</gene>
<keyword evidence="1" id="KW-0812">Transmembrane</keyword>
<feature type="transmembrane region" description="Helical" evidence="1">
    <location>
        <begin position="39"/>
        <end position="59"/>
    </location>
</feature>
<keyword evidence="1" id="KW-0472">Membrane</keyword>
<keyword evidence="1" id="KW-1133">Transmembrane helix</keyword>
<evidence type="ECO:0000313" key="2">
    <source>
        <dbReference type="EMBL" id="CAB5223908.1"/>
    </source>
</evidence>
<dbReference type="EMBL" id="LR798332">
    <property type="protein sequence ID" value="CAB5223908.1"/>
    <property type="molecule type" value="Genomic_DNA"/>
</dbReference>
<reference evidence="2" key="1">
    <citation type="submission" date="2020-05" db="EMBL/GenBank/DDBJ databases">
        <authorList>
            <person name="Chiriac C."/>
            <person name="Salcher M."/>
            <person name="Ghai R."/>
            <person name="Kavagutti S V."/>
        </authorList>
    </citation>
    <scope>NUCLEOTIDE SEQUENCE</scope>
</reference>
<evidence type="ECO:0000256" key="1">
    <source>
        <dbReference type="SAM" id="Phobius"/>
    </source>
</evidence>
<proteinExistence type="predicted"/>
<organism evidence="2">
    <name type="scientific">uncultured Caudovirales phage</name>
    <dbReference type="NCBI Taxonomy" id="2100421"/>
    <lineage>
        <taxon>Viruses</taxon>
        <taxon>Duplodnaviria</taxon>
        <taxon>Heunggongvirae</taxon>
        <taxon>Uroviricota</taxon>
        <taxon>Caudoviricetes</taxon>
        <taxon>Peduoviridae</taxon>
        <taxon>Maltschvirus</taxon>
        <taxon>Maltschvirus maltsch</taxon>
    </lineage>
</organism>
<accession>A0A6J7X0L9</accession>